<dbReference type="NCBIfam" id="TIGR01130">
    <property type="entry name" value="ER_PDI_fam"/>
    <property type="match status" value="1"/>
</dbReference>
<evidence type="ECO:0000256" key="5">
    <source>
        <dbReference type="ARBA" id="ARBA00022729"/>
    </source>
</evidence>
<dbReference type="AlphaFoldDB" id="A0AAU9J4R0"/>
<protein>
    <recommendedName>
        <fullName evidence="4 13">Protein disulfide-isomerase</fullName>
        <ecNumber evidence="4 13">5.3.4.1</ecNumber>
    </recommendedName>
</protein>
<dbReference type="FunFam" id="3.40.30.10:FF:000027">
    <property type="entry name" value="protein disulfide-isomerase A2"/>
    <property type="match status" value="1"/>
</dbReference>
<dbReference type="NCBIfam" id="TIGR01126">
    <property type="entry name" value="pdi_dom"/>
    <property type="match status" value="2"/>
</dbReference>
<dbReference type="PROSITE" id="PS51352">
    <property type="entry name" value="THIOREDOXIN_2"/>
    <property type="match status" value="2"/>
</dbReference>
<dbReference type="InterPro" id="IPR005792">
    <property type="entry name" value="Prot_disulphide_isomerase"/>
</dbReference>
<evidence type="ECO:0000256" key="1">
    <source>
        <dbReference type="ARBA" id="ARBA00001182"/>
    </source>
</evidence>
<feature type="disulfide bond" description="Redox-active" evidence="11">
    <location>
        <begin position="52"/>
        <end position="55"/>
    </location>
</feature>
<comment type="subcellular location">
    <subcellularLocation>
        <location evidence="2">Endoplasmic reticulum lumen</location>
    </subcellularLocation>
</comment>
<dbReference type="EMBL" id="CAJZBQ010000014">
    <property type="protein sequence ID" value="CAG9315654.1"/>
    <property type="molecule type" value="Genomic_DNA"/>
</dbReference>
<dbReference type="GO" id="GO:0006457">
    <property type="term" value="P:protein folding"/>
    <property type="evidence" value="ECO:0007669"/>
    <property type="project" value="TreeGrafter"/>
</dbReference>
<dbReference type="InterPro" id="IPR036249">
    <property type="entry name" value="Thioredoxin-like_sf"/>
</dbReference>
<evidence type="ECO:0000256" key="2">
    <source>
        <dbReference type="ARBA" id="ARBA00004319"/>
    </source>
</evidence>
<sequence>MASKLWLGLLLVSLSFAAITEEEDVWVLDESNFQEALDAQPDILVEFYAPWCGHCKKLAPEYAKAAKTLKGKNPPIRIAKVDATASSNLASQYGVSGYPTLKYFINKKPTEYSGGRTEDTIVSWIMKRAGPALTIVDTVADLKKQLGSAKVAGVLFAQKDAAEVSIFEAVAKSFDGPSFFVSTDAAALQEYGVTEPKVILFKQFDDKEVKYDGALTQTDITKWVEENKKPWVMPFDDAAIEYIFQKQNPCVFLFRSESDAPKYADAMSKLGKELKQDIAFSFADLNQSENKRLGDYLGIYVKDMPIVVLIDHKGGLNKYKLAEAPSEESIRTLVQDWKARKLTPFLKSEPIPSDDFDGSVRVLVGKNFESVVYDSTKDVLVEFYAPWCGHCKSLAPEYEKLAAAVKDNSNLIIAKVDATANEVKGINIQGFPTLKWFPSNNKRPVDYEGERNFDGLLKFVTDKATVKAPEKAQERADL</sequence>
<dbReference type="PANTHER" id="PTHR18929">
    <property type="entry name" value="PROTEIN DISULFIDE ISOMERASE"/>
    <property type="match status" value="1"/>
</dbReference>
<dbReference type="InterPro" id="IPR013766">
    <property type="entry name" value="Thioredoxin_domain"/>
</dbReference>
<evidence type="ECO:0000256" key="8">
    <source>
        <dbReference type="ARBA" id="ARBA00023157"/>
    </source>
</evidence>
<evidence type="ECO:0000256" key="7">
    <source>
        <dbReference type="ARBA" id="ARBA00022824"/>
    </source>
</evidence>
<keyword evidence="6" id="KW-0677">Repeat</keyword>
<evidence type="ECO:0000256" key="13">
    <source>
        <dbReference type="RuleBase" id="RU361130"/>
    </source>
</evidence>
<dbReference type="InterPro" id="IPR017937">
    <property type="entry name" value="Thioredoxin_CS"/>
</dbReference>
<comment type="similarity">
    <text evidence="3 12">Belongs to the protein disulfide isomerase family.</text>
</comment>
<feature type="domain" description="Thioredoxin" evidence="14">
    <location>
        <begin position="342"/>
        <end position="465"/>
    </location>
</feature>
<evidence type="ECO:0000256" key="4">
    <source>
        <dbReference type="ARBA" id="ARBA00012723"/>
    </source>
</evidence>
<evidence type="ECO:0000256" key="6">
    <source>
        <dbReference type="ARBA" id="ARBA00022737"/>
    </source>
</evidence>
<keyword evidence="16" id="KW-1185">Reference proteome</keyword>
<name>A0AAU9J4R0_9CILI</name>
<dbReference type="GO" id="GO:0005788">
    <property type="term" value="C:endoplasmic reticulum lumen"/>
    <property type="evidence" value="ECO:0007669"/>
    <property type="project" value="UniProtKB-SubCell"/>
</dbReference>
<dbReference type="GO" id="GO:0003756">
    <property type="term" value="F:protein disulfide isomerase activity"/>
    <property type="evidence" value="ECO:0007669"/>
    <property type="project" value="UniProtKB-EC"/>
</dbReference>
<keyword evidence="8 11" id="KW-1015">Disulfide bond</keyword>
<feature type="chain" id="PRO_5043107998" description="Protein disulfide-isomerase" evidence="13">
    <location>
        <begin position="18"/>
        <end position="478"/>
    </location>
</feature>
<dbReference type="CDD" id="cd02961">
    <property type="entry name" value="PDI_a_family"/>
    <property type="match status" value="1"/>
</dbReference>
<keyword evidence="9 13" id="KW-0413">Isomerase</keyword>
<evidence type="ECO:0000256" key="10">
    <source>
        <dbReference type="ARBA" id="ARBA00023284"/>
    </source>
</evidence>
<accession>A0AAU9J4R0</accession>
<feature type="domain" description="Thioredoxin" evidence="14">
    <location>
        <begin position="5"/>
        <end position="130"/>
    </location>
</feature>
<gene>
    <name evidence="15" type="ORF">BSTOLATCC_MIC14404</name>
</gene>
<dbReference type="EC" id="5.3.4.1" evidence="4 13"/>
<dbReference type="PANTHER" id="PTHR18929:SF240">
    <property type="entry name" value="PROTEIN DISULFIDE-ISOMERASE"/>
    <property type="match status" value="1"/>
</dbReference>
<dbReference type="Pfam" id="PF13848">
    <property type="entry name" value="Thioredoxin_6"/>
    <property type="match status" value="1"/>
</dbReference>
<organism evidence="15 16">
    <name type="scientific">Blepharisma stoltei</name>
    <dbReference type="NCBI Taxonomy" id="1481888"/>
    <lineage>
        <taxon>Eukaryota</taxon>
        <taxon>Sar</taxon>
        <taxon>Alveolata</taxon>
        <taxon>Ciliophora</taxon>
        <taxon>Postciliodesmatophora</taxon>
        <taxon>Heterotrichea</taxon>
        <taxon>Heterotrichida</taxon>
        <taxon>Blepharismidae</taxon>
        <taxon>Blepharisma</taxon>
    </lineage>
</organism>
<evidence type="ECO:0000256" key="11">
    <source>
        <dbReference type="PIRSR" id="PIRSR605792-51"/>
    </source>
</evidence>
<evidence type="ECO:0000313" key="15">
    <source>
        <dbReference type="EMBL" id="CAG9315654.1"/>
    </source>
</evidence>
<feature type="signal peptide" evidence="13">
    <location>
        <begin position="1"/>
        <end position="17"/>
    </location>
</feature>
<keyword evidence="7" id="KW-0256">Endoplasmic reticulum</keyword>
<keyword evidence="10 11" id="KW-0676">Redox-active center</keyword>
<feature type="disulfide bond" description="Redox-active" evidence="11">
    <location>
        <begin position="388"/>
        <end position="391"/>
    </location>
</feature>
<dbReference type="CDD" id="cd02995">
    <property type="entry name" value="PDI_a_PDI_a'_C"/>
    <property type="match status" value="1"/>
</dbReference>
<evidence type="ECO:0000259" key="14">
    <source>
        <dbReference type="PROSITE" id="PS51352"/>
    </source>
</evidence>
<evidence type="ECO:0000256" key="9">
    <source>
        <dbReference type="ARBA" id="ARBA00023235"/>
    </source>
</evidence>
<evidence type="ECO:0000256" key="3">
    <source>
        <dbReference type="ARBA" id="ARBA00006347"/>
    </source>
</evidence>
<dbReference type="PROSITE" id="PS00194">
    <property type="entry name" value="THIOREDOXIN_1"/>
    <property type="match status" value="2"/>
</dbReference>
<keyword evidence="5 13" id="KW-0732">Signal</keyword>
<reference evidence="15" key="1">
    <citation type="submission" date="2021-09" db="EMBL/GenBank/DDBJ databases">
        <authorList>
            <consortium name="AG Swart"/>
            <person name="Singh M."/>
            <person name="Singh A."/>
            <person name="Seah K."/>
            <person name="Emmerich C."/>
        </authorList>
    </citation>
    <scope>NUCLEOTIDE SEQUENCE</scope>
    <source>
        <strain evidence="15">ATCC30299</strain>
    </source>
</reference>
<dbReference type="CDD" id="cd02981">
    <property type="entry name" value="PDI_b_family"/>
    <property type="match status" value="1"/>
</dbReference>
<comment type="caution">
    <text evidence="15">The sequence shown here is derived from an EMBL/GenBank/DDBJ whole genome shotgun (WGS) entry which is preliminary data.</text>
</comment>
<proteinExistence type="inferred from homology"/>
<evidence type="ECO:0000313" key="16">
    <source>
        <dbReference type="Proteomes" id="UP001162131"/>
    </source>
</evidence>
<dbReference type="Proteomes" id="UP001162131">
    <property type="component" value="Unassembled WGS sequence"/>
</dbReference>
<evidence type="ECO:0000256" key="12">
    <source>
        <dbReference type="RuleBase" id="RU004208"/>
    </source>
</evidence>
<comment type="catalytic activity">
    <reaction evidence="1 13">
        <text>Catalyzes the rearrangement of -S-S- bonds in proteins.</text>
        <dbReference type="EC" id="5.3.4.1"/>
    </reaction>
</comment>
<dbReference type="InterPro" id="IPR005788">
    <property type="entry name" value="PDI_thioredoxin-like_dom"/>
</dbReference>
<dbReference type="GO" id="GO:0034976">
    <property type="term" value="P:response to endoplasmic reticulum stress"/>
    <property type="evidence" value="ECO:0007669"/>
    <property type="project" value="TreeGrafter"/>
</dbReference>
<dbReference type="Pfam" id="PF00085">
    <property type="entry name" value="Thioredoxin"/>
    <property type="match status" value="2"/>
</dbReference>
<dbReference type="FunFam" id="3.40.30.10:FF:000023">
    <property type="entry name" value="Protein disulfide-isomerase"/>
    <property type="match status" value="1"/>
</dbReference>
<dbReference type="SUPFAM" id="SSF52833">
    <property type="entry name" value="Thioredoxin-like"/>
    <property type="match status" value="4"/>
</dbReference>
<dbReference type="PRINTS" id="PR00421">
    <property type="entry name" value="THIOREDOXIN"/>
</dbReference>
<dbReference type="Gene3D" id="3.40.30.10">
    <property type="entry name" value="Glutaredoxin"/>
    <property type="match status" value="4"/>
</dbReference>